<organism evidence="2 3">
    <name type="scientific">Caenorhabditis auriculariae</name>
    <dbReference type="NCBI Taxonomy" id="2777116"/>
    <lineage>
        <taxon>Eukaryota</taxon>
        <taxon>Metazoa</taxon>
        <taxon>Ecdysozoa</taxon>
        <taxon>Nematoda</taxon>
        <taxon>Chromadorea</taxon>
        <taxon>Rhabditida</taxon>
        <taxon>Rhabditina</taxon>
        <taxon>Rhabditomorpha</taxon>
        <taxon>Rhabditoidea</taxon>
        <taxon>Rhabditidae</taxon>
        <taxon>Peloderinae</taxon>
        <taxon>Caenorhabditis</taxon>
    </lineage>
</organism>
<dbReference type="Proteomes" id="UP000835052">
    <property type="component" value="Unassembled WGS sequence"/>
</dbReference>
<proteinExistence type="predicted"/>
<comment type="caution">
    <text evidence="2">The sequence shown here is derived from an EMBL/GenBank/DDBJ whole genome shotgun (WGS) entry which is preliminary data.</text>
</comment>
<dbReference type="EMBL" id="CAJGYM010000128">
    <property type="protein sequence ID" value="CAD6198487.1"/>
    <property type="molecule type" value="Genomic_DNA"/>
</dbReference>
<keyword evidence="3" id="KW-1185">Reference proteome</keyword>
<evidence type="ECO:0000256" key="1">
    <source>
        <dbReference type="SAM" id="MobiDB-lite"/>
    </source>
</evidence>
<evidence type="ECO:0000313" key="3">
    <source>
        <dbReference type="Proteomes" id="UP000835052"/>
    </source>
</evidence>
<feature type="compositionally biased region" description="Basic and acidic residues" evidence="1">
    <location>
        <begin position="8"/>
        <end position="47"/>
    </location>
</feature>
<accession>A0A8S1HQT4</accession>
<dbReference type="AlphaFoldDB" id="A0A8S1HQT4"/>
<evidence type="ECO:0000313" key="2">
    <source>
        <dbReference type="EMBL" id="CAD6198487.1"/>
    </source>
</evidence>
<name>A0A8S1HQT4_9PELO</name>
<reference evidence="2" key="1">
    <citation type="submission" date="2020-10" db="EMBL/GenBank/DDBJ databases">
        <authorList>
            <person name="Kikuchi T."/>
        </authorList>
    </citation>
    <scope>NUCLEOTIDE SEQUENCE</scope>
    <source>
        <strain evidence="2">NKZ352</strain>
    </source>
</reference>
<feature type="region of interest" description="Disordered" evidence="1">
    <location>
        <begin position="1"/>
        <end position="54"/>
    </location>
</feature>
<gene>
    <name evidence="2" type="ORF">CAUJ_LOCUS14393</name>
</gene>
<sequence>MSGQQNDTHARFTDAHGKANRDQDTLQNLHSHDAALRQRDPTHHDRTMCGNDSQEYRIGDNCKEKQIGGNLCCEKKQNTGQISTH</sequence>
<protein>
    <submittedName>
        <fullName evidence="2">Uncharacterized protein</fullName>
    </submittedName>
</protein>